<dbReference type="SUPFAM" id="SSF51735">
    <property type="entry name" value="NAD(P)-binding Rossmann-fold domains"/>
    <property type="match status" value="1"/>
</dbReference>
<evidence type="ECO:0000256" key="1">
    <source>
        <dbReference type="ARBA" id="ARBA00023002"/>
    </source>
</evidence>
<dbReference type="InterPro" id="IPR036291">
    <property type="entry name" value="NAD(P)-bd_dom_sf"/>
</dbReference>
<comment type="caution">
    <text evidence="4">The sequence shown here is derived from an EMBL/GenBank/DDBJ whole genome shotgun (WGS) entry which is preliminary data.</text>
</comment>
<evidence type="ECO:0000313" key="5">
    <source>
        <dbReference type="Proteomes" id="UP000003973"/>
    </source>
</evidence>
<feature type="domain" description="D-isomer specific 2-hydroxyacid dehydrogenase NAD-binding" evidence="3">
    <location>
        <begin position="104"/>
        <end position="274"/>
    </location>
</feature>
<dbReference type="EMBL" id="ACDP02000002">
    <property type="protein sequence ID" value="EEO28430.1"/>
    <property type="molecule type" value="Genomic_DNA"/>
</dbReference>
<dbReference type="InterPro" id="IPR006140">
    <property type="entry name" value="D-isomer_DH_NAD-bd"/>
</dbReference>
<gene>
    <name evidence="4" type="ORF">OFAG_01583</name>
</gene>
<dbReference type="Pfam" id="PF02826">
    <property type="entry name" value="2-Hacid_dh_C"/>
    <property type="match status" value="1"/>
</dbReference>
<protein>
    <recommendedName>
        <fullName evidence="3">D-isomer specific 2-hydroxyacid dehydrogenase NAD-binding domain-containing protein</fullName>
    </recommendedName>
</protein>
<name>C3X5E4_9BURK</name>
<keyword evidence="5" id="KW-1185">Reference proteome</keyword>
<evidence type="ECO:0000313" key="4">
    <source>
        <dbReference type="EMBL" id="EEO28430.1"/>
    </source>
</evidence>
<keyword evidence="1" id="KW-0560">Oxidoreductase</keyword>
<proteinExistence type="predicted"/>
<organism evidence="4 5">
    <name type="scientific">Oxalobacter paraformigenes</name>
    <dbReference type="NCBI Taxonomy" id="556268"/>
    <lineage>
        <taxon>Bacteria</taxon>
        <taxon>Pseudomonadati</taxon>
        <taxon>Pseudomonadota</taxon>
        <taxon>Betaproteobacteria</taxon>
        <taxon>Burkholderiales</taxon>
        <taxon>Oxalobacteraceae</taxon>
        <taxon>Oxalobacter</taxon>
    </lineage>
</organism>
<dbReference type="Proteomes" id="UP000003973">
    <property type="component" value="Unassembled WGS sequence"/>
</dbReference>
<evidence type="ECO:0000256" key="2">
    <source>
        <dbReference type="ARBA" id="ARBA00023027"/>
    </source>
</evidence>
<dbReference type="RefSeq" id="WP_005878132.1">
    <property type="nucleotide sequence ID" value="NZ_CABMNL010000001.1"/>
</dbReference>
<evidence type="ECO:0000259" key="3">
    <source>
        <dbReference type="Pfam" id="PF02826"/>
    </source>
</evidence>
<dbReference type="CDD" id="cd12164">
    <property type="entry name" value="GDH_like_2"/>
    <property type="match status" value="1"/>
</dbReference>
<dbReference type="AlphaFoldDB" id="C3X5E4"/>
<dbReference type="PANTHER" id="PTHR43333:SF1">
    <property type="entry name" value="D-ISOMER SPECIFIC 2-HYDROXYACID DEHYDROGENASE NAD-BINDING DOMAIN-CONTAINING PROTEIN"/>
    <property type="match status" value="1"/>
</dbReference>
<keyword evidence="2" id="KW-0520">NAD</keyword>
<dbReference type="GO" id="GO:0016491">
    <property type="term" value="F:oxidoreductase activity"/>
    <property type="evidence" value="ECO:0007669"/>
    <property type="project" value="UniProtKB-KW"/>
</dbReference>
<dbReference type="eggNOG" id="COG0111">
    <property type="taxonomic scope" value="Bacteria"/>
</dbReference>
<dbReference type="HOGENOM" id="CLU_019796_1_0_4"/>
<sequence>MRILYYNEGENPAEWLPKLAAALPEADIRLWREGDSDPADYALVWHPPEALFRNRTGLKAIFNLAAGVDSLLSLSHVIPAGVPIFRLEDAGMAIQMAEYVTHSVLRYFRRFDEYDRQARNGIWETLEPYQREDFTVGIMGMGIMGTAVAQALKPFGFPIRGWSRHKKIMTDVDGYFGRDQLSAFLKNVRILVCLLPLTAETTGILNLDLFRQLQRGAYLINAGRGAHLIDNDLLDALKSGMLRAATLDVTSKEPLPHDHPFWNNDNITITPHIGALTICRETVEQVASYVHAFERGETLTSEVNRQKGY</sequence>
<accession>C3X5E4</accession>
<dbReference type="GO" id="GO:0051287">
    <property type="term" value="F:NAD binding"/>
    <property type="evidence" value="ECO:0007669"/>
    <property type="project" value="InterPro"/>
</dbReference>
<reference evidence="4" key="1">
    <citation type="submission" date="2011-10" db="EMBL/GenBank/DDBJ databases">
        <title>The Genome Sequence of Oxalobacter formigenes HOxBLS.</title>
        <authorList>
            <consortium name="The Broad Institute Genome Sequencing Platform"/>
            <person name="Earl A."/>
            <person name="Ward D."/>
            <person name="Feldgarden M."/>
            <person name="Gevers D."/>
            <person name="Allison M.J."/>
            <person name="Humphrey S."/>
            <person name="Young S.K."/>
            <person name="Zeng Q."/>
            <person name="Gargeya S."/>
            <person name="Fitzgerald M."/>
            <person name="Haas B."/>
            <person name="Abouelleil A."/>
            <person name="Alvarado L."/>
            <person name="Arachchi H.M."/>
            <person name="Berlin A."/>
            <person name="Brown A."/>
            <person name="Chapman S.B."/>
            <person name="Chen Z."/>
            <person name="Dunbar C."/>
            <person name="Freedman E."/>
            <person name="Gearin G."/>
            <person name="Goldberg J."/>
            <person name="Griggs A."/>
            <person name="Gujja S."/>
            <person name="Heiman D."/>
            <person name="Howarth C."/>
            <person name="Larson L."/>
            <person name="Lui A."/>
            <person name="MacDonald P.J.P."/>
            <person name="Montmayeur A."/>
            <person name="Murphy C."/>
            <person name="Neiman D."/>
            <person name="Pearson M."/>
            <person name="Priest M."/>
            <person name="Roberts A."/>
            <person name="Saif S."/>
            <person name="Shea T."/>
            <person name="Shenoy N."/>
            <person name="Sisk P."/>
            <person name="Stolte C."/>
            <person name="Sykes S."/>
            <person name="Wortman J."/>
            <person name="Nusbaum C."/>
            <person name="Birren B."/>
        </authorList>
    </citation>
    <scope>NUCLEOTIDE SEQUENCE [LARGE SCALE GENOMIC DNA]</scope>
    <source>
        <strain evidence="4">HOxBLS</strain>
    </source>
</reference>
<dbReference type="Gene3D" id="3.40.50.720">
    <property type="entry name" value="NAD(P)-binding Rossmann-like Domain"/>
    <property type="match status" value="2"/>
</dbReference>
<dbReference type="PANTHER" id="PTHR43333">
    <property type="entry name" value="2-HACID_DH_C DOMAIN-CONTAINING PROTEIN"/>
    <property type="match status" value="1"/>
</dbReference>